<comment type="caution">
    <text evidence="4">The sequence shown here is derived from an EMBL/GenBank/DDBJ whole genome shotgun (WGS) entry which is preliminary data.</text>
</comment>
<name>A0A927FB43_9BACT</name>
<keyword evidence="1 2" id="KW-0732">Signal</keyword>
<dbReference type="PROSITE" id="PS51677">
    <property type="entry name" value="NODB"/>
    <property type="match status" value="1"/>
</dbReference>
<organism evidence="4 5">
    <name type="scientific">Pelagicoccus enzymogenes</name>
    <dbReference type="NCBI Taxonomy" id="2773457"/>
    <lineage>
        <taxon>Bacteria</taxon>
        <taxon>Pseudomonadati</taxon>
        <taxon>Verrucomicrobiota</taxon>
        <taxon>Opitutia</taxon>
        <taxon>Puniceicoccales</taxon>
        <taxon>Pelagicoccaceae</taxon>
        <taxon>Pelagicoccus</taxon>
    </lineage>
</organism>
<dbReference type="InterPro" id="IPR002509">
    <property type="entry name" value="NODB_dom"/>
</dbReference>
<dbReference type="RefSeq" id="WP_191617310.1">
    <property type="nucleotide sequence ID" value="NZ_JACYFG010000035.1"/>
</dbReference>
<gene>
    <name evidence="4" type="ORF">IEN85_11910</name>
</gene>
<dbReference type="CDD" id="cd10967">
    <property type="entry name" value="CE4_GLA_like_6s"/>
    <property type="match status" value="1"/>
</dbReference>
<evidence type="ECO:0000313" key="5">
    <source>
        <dbReference type="Proteomes" id="UP000622317"/>
    </source>
</evidence>
<dbReference type="Proteomes" id="UP000622317">
    <property type="component" value="Unassembled WGS sequence"/>
</dbReference>
<evidence type="ECO:0000259" key="3">
    <source>
        <dbReference type="PROSITE" id="PS51677"/>
    </source>
</evidence>
<dbReference type="GO" id="GO:0016810">
    <property type="term" value="F:hydrolase activity, acting on carbon-nitrogen (but not peptide) bonds"/>
    <property type="evidence" value="ECO:0007669"/>
    <property type="project" value="InterPro"/>
</dbReference>
<accession>A0A927FB43</accession>
<reference evidence="4" key="1">
    <citation type="submission" date="2020-09" db="EMBL/GenBank/DDBJ databases">
        <title>Pelagicoccus enzymogenes sp. nov. with an EPS production, isolated from marine sediment.</title>
        <authorList>
            <person name="Feng X."/>
        </authorList>
    </citation>
    <scope>NUCLEOTIDE SEQUENCE</scope>
    <source>
        <strain evidence="4">NFK12</strain>
    </source>
</reference>
<dbReference type="PANTHER" id="PTHR34216:SF11">
    <property type="entry name" value="CHITOOLIGOSACCHARIDE DEACETYLASE"/>
    <property type="match status" value="1"/>
</dbReference>
<dbReference type="SUPFAM" id="SSF88713">
    <property type="entry name" value="Glycoside hydrolase/deacetylase"/>
    <property type="match status" value="1"/>
</dbReference>
<dbReference type="EMBL" id="JACYFG010000035">
    <property type="protein sequence ID" value="MBD5780198.1"/>
    <property type="molecule type" value="Genomic_DNA"/>
</dbReference>
<dbReference type="InterPro" id="IPR011330">
    <property type="entry name" value="Glyco_hydro/deAcase_b/a-brl"/>
</dbReference>
<evidence type="ECO:0000313" key="4">
    <source>
        <dbReference type="EMBL" id="MBD5780198.1"/>
    </source>
</evidence>
<dbReference type="Pfam" id="PF01522">
    <property type="entry name" value="Polysacc_deac_1"/>
    <property type="match status" value="1"/>
</dbReference>
<sequence>MKTYLIPLLAFASLTAPSVASPNFTWPNGAGAAVCLTYDDSLPSQLDIAYPQLQAAGLKGTFFLQAKADTMENRLDEWREVARSGHELASHSLVHPCRQGLPGRGWVSDELNLDHYTVERVRSELQLTNTLLNAIDGQTARTFAYPCGDTAVANGSKSFLPVTAELYLASRGVSSQLDSMQELNFNNTPAFDLSTHNLDESIAYLEDCYTKGTVAIFLNHGVGGDYLVTDPQLHQDLLEYLVSNRDRFWVDTFKNVMTHTHDEFTRLGWDKEH</sequence>
<dbReference type="PANTHER" id="PTHR34216">
    <property type="match status" value="1"/>
</dbReference>
<dbReference type="InterPro" id="IPR051398">
    <property type="entry name" value="Polysacch_Deacetylase"/>
</dbReference>
<feature type="chain" id="PRO_5037393167" evidence="2">
    <location>
        <begin position="21"/>
        <end position="273"/>
    </location>
</feature>
<dbReference type="GO" id="GO:0005975">
    <property type="term" value="P:carbohydrate metabolic process"/>
    <property type="evidence" value="ECO:0007669"/>
    <property type="project" value="InterPro"/>
</dbReference>
<dbReference type="AlphaFoldDB" id="A0A927FB43"/>
<evidence type="ECO:0000256" key="1">
    <source>
        <dbReference type="ARBA" id="ARBA00022729"/>
    </source>
</evidence>
<dbReference type="Gene3D" id="3.20.20.370">
    <property type="entry name" value="Glycoside hydrolase/deacetylase"/>
    <property type="match status" value="1"/>
</dbReference>
<feature type="signal peptide" evidence="2">
    <location>
        <begin position="1"/>
        <end position="20"/>
    </location>
</feature>
<proteinExistence type="predicted"/>
<evidence type="ECO:0000256" key="2">
    <source>
        <dbReference type="SAM" id="SignalP"/>
    </source>
</evidence>
<keyword evidence="5" id="KW-1185">Reference proteome</keyword>
<protein>
    <submittedName>
        <fullName evidence="4">Polysaccharide deacetylase family protein</fullName>
    </submittedName>
</protein>
<feature type="domain" description="NodB homology" evidence="3">
    <location>
        <begin position="32"/>
        <end position="273"/>
    </location>
</feature>